<dbReference type="EMBL" id="BQNJ01000002">
    <property type="protein sequence ID" value="GKH04333.1"/>
    <property type="molecule type" value="Genomic_DNA"/>
</dbReference>
<organism evidence="1 2">
    <name type="scientific">Hungatella hathewayi</name>
    <dbReference type="NCBI Taxonomy" id="154046"/>
    <lineage>
        <taxon>Bacteria</taxon>
        <taxon>Bacillati</taxon>
        <taxon>Bacillota</taxon>
        <taxon>Clostridia</taxon>
        <taxon>Lachnospirales</taxon>
        <taxon>Lachnospiraceae</taxon>
        <taxon>Hungatella</taxon>
    </lineage>
</organism>
<dbReference type="AlphaFoldDB" id="A0A174QII0"/>
<protein>
    <submittedName>
        <fullName evidence="1">Uncharacterized protein</fullName>
    </submittedName>
</protein>
<proteinExistence type="predicted"/>
<gene>
    <name evidence="1" type="ORF">CE91St55_63140</name>
</gene>
<accession>A0A174QII0</accession>
<reference evidence="1" key="1">
    <citation type="submission" date="2022-01" db="EMBL/GenBank/DDBJ databases">
        <title>Novel bile acid biosynthetic pathways are enriched in the microbiome of centenarians.</title>
        <authorList>
            <person name="Sato Y."/>
            <person name="Atarashi K."/>
            <person name="Plichta R.D."/>
            <person name="Arai Y."/>
            <person name="Sasajima S."/>
            <person name="Kearney M.S."/>
            <person name="Suda W."/>
            <person name="Takeshita K."/>
            <person name="Sasaki T."/>
            <person name="Okamoto S."/>
            <person name="Skelly N.A."/>
            <person name="Okamura Y."/>
            <person name="Vlamakis H."/>
            <person name="Li Y."/>
            <person name="Tanoue T."/>
            <person name="Takei H."/>
            <person name="Nittono H."/>
            <person name="Narushima S."/>
            <person name="Irie J."/>
            <person name="Itoh H."/>
            <person name="Moriya K."/>
            <person name="Sugiura Y."/>
            <person name="Suematsu M."/>
            <person name="Moritoki N."/>
            <person name="Shibata S."/>
            <person name="Littman R.D."/>
            <person name="Fischbach A.M."/>
            <person name="Uwamino Y."/>
            <person name="Inoue T."/>
            <person name="Honda A."/>
            <person name="Hattori M."/>
            <person name="Murai T."/>
            <person name="Xavier J.R."/>
            <person name="Hirose N."/>
            <person name="Honda K."/>
        </authorList>
    </citation>
    <scope>NUCLEOTIDE SEQUENCE</scope>
    <source>
        <strain evidence="1">CE91-St55</strain>
    </source>
</reference>
<evidence type="ECO:0000313" key="1">
    <source>
        <dbReference type="EMBL" id="GKH04333.1"/>
    </source>
</evidence>
<comment type="caution">
    <text evidence="1">The sequence shown here is derived from an EMBL/GenBank/DDBJ whole genome shotgun (WGS) entry which is preliminary data.</text>
</comment>
<sequence>MIFQKDKQFNILPFHIRLRKYIQYYNAEFPERDTFLPQYTLMPCRIFTITGWKFII</sequence>
<evidence type="ECO:0000313" key="2">
    <source>
        <dbReference type="Proteomes" id="UP001055091"/>
    </source>
</evidence>
<dbReference type="Proteomes" id="UP001055091">
    <property type="component" value="Unassembled WGS sequence"/>
</dbReference>
<name>A0A174QII0_9FIRM</name>